<reference evidence="3" key="1">
    <citation type="submission" date="2018-05" db="EMBL/GenBank/DDBJ databases">
        <authorList>
            <person name="Lanie J.A."/>
            <person name="Ng W.-L."/>
            <person name="Kazmierczak K.M."/>
            <person name="Andrzejewski T.M."/>
            <person name="Davidsen T.M."/>
            <person name="Wayne K.J."/>
            <person name="Tettelin H."/>
            <person name="Glass J.I."/>
            <person name="Rusch D."/>
            <person name="Podicherti R."/>
            <person name="Tsui H.-C.T."/>
            <person name="Winkler M.E."/>
        </authorList>
    </citation>
    <scope>NUCLEOTIDE SEQUENCE</scope>
</reference>
<dbReference type="Pfam" id="PF07635">
    <property type="entry name" value="PSCyt1"/>
    <property type="match status" value="1"/>
</dbReference>
<dbReference type="InterPro" id="IPR011429">
    <property type="entry name" value="Cyt_c_Planctomycete-type"/>
</dbReference>
<name>A0A383DU68_9ZZZZ</name>
<feature type="domain" description="DUF1587" evidence="1">
    <location>
        <begin position="123"/>
        <end position="185"/>
    </location>
</feature>
<dbReference type="SUPFAM" id="SSF46626">
    <property type="entry name" value="Cytochrome c"/>
    <property type="match status" value="1"/>
</dbReference>
<evidence type="ECO:0000259" key="2">
    <source>
        <dbReference type="Pfam" id="PF07635"/>
    </source>
</evidence>
<dbReference type="Pfam" id="PF07626">
    <property type="entry name" value="PSD3"/>
    <property type="match status" value="1"/>
</dbReference>
<accession>A0A383DU68</accession>
<evidence type="ECO:0008006" key="4">
    <source>
        <dbReference type="Google" id="ProtNLM"/>
    </source>
</evidence>
<evidence type="ECO:0000259" key="1">
    <source>
        <dbReference type="Pfam" id="PF07626"/>
    </source>
</evidence>
<dbReference type="AlphaFoldDB" id="A0A383DU68"/>
<evidence type="ECO:0000313" key="3">
    <source>
        <dbReference type="EMBL" id="SVE47780.1"/>
    </source>
</evidence>
<dbReference type="GO" id="GO:0009055">
    <property type="term" value="F:electron transfer activity"/>
    <property type="evidence" value="ECO:0007669"/>
    <property type="project" value="InterPro"/>
</dbReference>
<dbReference type="EMBL" id="UINC01220041">
    <property type="protein sequence ID" value="SVE47780.1"/>
    <property type="molecule type" value="Genomic_DNA"/>
</dbReference>
<feature type="domain" description="Cytochrome C Planctomycete-type" evidence="2">
    <location>
        <begin position="40"/>
        <end position="85"/>
    </location>
</feature>
<protein>
    <recommendedName>
        <fullName evidence="4">DUF1587 domain-containing protein</fullName>
    </recommendedName>
</protein>
<proteinExistence type="predicted"/>
<feature type="non-terminal residue" evidence="3">
    <location>
        <position position="212"/>
    </location>
</feature>
<dbReference type="InterPro" id="IPR036909">
    <property type="entry name" value="Cyt_c-like_dom_sf"/>
</dbReference>
<organism evidence="3">
    <name type="scientific">marine metagenome</name>
    <dbReference type="NCBI Taxonomy" id="408172"/>
    <lineage>
        <taxon>unclassified sequences</taxon>
        <taxon>metagenomes</taxon>
        <taxon>ecological metagenomes</taxon>
    </lineage>
</organism>
<sequence length="212" mass="23659">MFRPTTIAILAAFILCLTVEVSVIQAAEAEDYRAVLDRYCVGCHNDRLQTAGISLDDLDVGHVATGAETWEKVVRKLRAREMPPPRRPKPDEETYIDFVDWIETELDQASLANPNPGTETIHRLNRTEYTNAIRDLLALEIDGRELLPADDQSYGFDNIADVLSLSTSLLERYMLAAGKIAQLAIGDPSIRSTTATYSTSPVLMQHHRMSEL</sequence>
<dbReference type="InterPro" id="IPR013036">
    <property type="entry name" value="DUF1587"/>
</dbReference>
<gene>
    <name evidence="3" type="ORF">METZ01_LOCUS500634</name>
</gene>
<dbReference type="GO" id="GO:0020037">
    <property type="term" value="F:heme binding"/>
    <property type="evidence" value="ECO:0007669"/>
    <property type="project" value="InterPro"/>
</dbReference>